<gene>
    <name evidence="9" type="ORF">P0Y56_10320</name>
</gene>
<feature type="transmembrane region" description="Helical" evidence="7">
    <location>
        <begin position="108"/>
        <end position="128"/>
    </location>
</feature>
<sequence>MFAPGSALSPLRWPVFRAIWIANLASSLGSLIEATAAAWVMTELTSSHLLVALVQASVTIPVLALALLAGVIADQYDRRIVMLLSTLAMLVLSSVLAVLAWIGALSPASLLFFTLAIGAGYAINGPAWQASVRLMVPREDLPQAISLNAVSYNVARSLGPAIGGVLLSLAGPSTAFTVNAVSYLGLIWILLRWRPEVAPRPRHPMLPAIASGVRFAASSSPVRRVLVRSTAFGAGIIAVQALLPLVAKEQLRSGEMGFGLIFGSFGVGAVISAMWIARARRRFGPEAVVAGASLIAAFATALLALAPTVPVAMAAAFLAGSGHVSALTSLNVAIQMRSPDELLGRVLSIYQAMIFGGMALGAAAWGALSDLAGTSAALLAAAAWLLVSLGVMRVFAPMPKIGEGIAKPAA</sequence>
<evidence type="ECO:0000256" key="3">
    <source>
        <dbReference type="ARBA" id="ARBA00022475"/>
    </source>
</evidence>
<keyword evidence="3" id="KW-1003">Cell membrane</keyword>
<dbReference type="InterPro" id="IPR020846">
    <property type="entry name" value="MFS_dom"/>
</dbReference>
<feature type="transmembrane region" description="Helical" evidence="7">
    <location>
        <begin position="258"/>
        <end position="276"/>
    </location>
</feature>
<dbReference type="InterPro" id="IPR036259">
    <property type="entry name" value="MFS_trans_sf"/>
</dbReference>
<reference evidence="9" key="1">
    <citation type="submission" date="2023-03" db="EMBL/GenBank/DDBJ databases">
        <title>Andean soil-derived lignocellulolytic bacterial consortium as a source of novel taxa and putative plastic-active enzymes.</title>
        <authorList>
            <person name="Diaz-Garcia L."/>
            <person name="Chuvochina M."/>
            <person name="Feuerriegel G."/>
            <person name="Bunk B."/>
            <person name="Sproer C."/>
            <person name="Streit W.R."/>
            <person name="Rodriguez L.M."/>
            <person name="Overmann J."/>
            <person name="Jimenez D.J."/>
        </authorList>
    </citation>
    <scope>NUCLEOTIDE SEQUENCE</scope>
    <source>
        <strain evidence="9">MAG 26</strain>
    </source>
</reference>
<feature type="transmembrane region" description="Helical" evidence="7">
    <location>
        <begin position="20"/>
        <end position="42"/>
    </location>
</feature>
<dbReference type="InterPro" id="IPR010290">
    <property type="entry name" value="TM_effector"/>
</dbReference>
<accession>A0AAJ6BN99</accession>
<dbReference type="SUPFAM" id="SSF103473">
    <property type="entry name" value="MFS general substrate transporter"/>
    <property type="match status" value="1"/>
</dbReference>
<feature type="transmembrane region" description="Helical" evidence="7">
    <location>
        <begin position="346"/>
        <end position="368"/>
    </location>
</feature>
<dbReference type="CDD" id="cd06173">
    <property type="entry name" value="MFS_MefA_like"/>
    <property type="match status" value="1"/>
</dbReference>
<evidence type="ECO:0000259" key="8">
    <source>
        <dbReference type="PROSITE" id="PS50850"/>
    </source>
</evidence>
<dbReference type="PANTHER" id="PTHR23513">
    <property type="entry name" value="INTEGRAL MEMBRANE EFFLUX PROTEIN-RELATED"/>
    <property type="match status" value="1"/>
</dbReference>
<evidence type="ECO:0000256" key="7">
    <source>
        <dbReference type="SAM" id="Phobius"/>
    </source>
</evidence>
<evidence type="ECO:0000256" key="2">
    <source>
        <dbReference type="ARBA" id="ARBA00022448"/>
    </source>
</evidence>
<dbReference type="AlphaFoldDB" id="A0AAJ6BN99"/>
<evidence type="ECO:0000256" key="4">
    <source>
        <dbReference type="ARBA" id="ARBA00022692"/>
    </source>
</evidence>
<evidence type="ECO:0000256" key="5">
    <source>
        <dbReference type="ARBA" id="ARBA00022989"/>
    </source>
</evidence>
<evidence type="ECO:0000256" key="6">
    <source>
        <dbReference type="ARBA" id="ARBA00023136"/>
    </source>
</evidence>
<feature type="transmembrane region" description="Helical" evidence="7">
    <location>
        <begin position="225"/>
        <end position="246"/>
    </location>
</feature>
<keyword evidence="5 7" id="KW-1133">Transmembrane helix</keyword>
<evidence type="ECO:0000256" key="1">
    <source>
        <dbReference type="ARBA" id="ARBA00004651"/>
    </source>
</evidence>
<dbReference type="GO" id="GO:0005886">
    <property type="term" value="C:plasma membrane"/>
    <property type="evidence" value="ECO:0007669"/>
    <property type="project" value="UniProtKB-SubCell"/>
</dbReference>
<protein>
    <submittedName>
        <fullName evidence="9">MFS transporter</fullName>
    </submittedName>
</protein>
<feature type="transmembrane region" description="Helical" evidence="7">
    <location>
        <begin position="48"/>
        <end position="73"/>
    </location>
</feature>
<keyword evidence="6 7" id="KW-0472">Membrane</keyword>
<evidence type="ECO:0000313" key="10">
    <source>
        <dbReference type="Proteomes" id="UP001218362"/>
    </source>
</evidence>
<dbReference type="KEGG" id="acob:P0Y56_10320"/>
<dbReference type="GO" id="GO:0022857">
    <property type="term" value="F:transmembrane transporter activity"/>
    <property type="evidence" value="ECO:0007669"/>
    <property type="project" value="InterPro"/>
</dbReference>
<name>A0AAJ6BN99_9SPHN</name>
<feature type="transmembrane region" description="Helical" evidence="7">
    <location>
        <begin position="288"/>
        <end position="306"/>
    </location>
</feature>
<keyword evidence="2" id="KW-0813">Transport</keyword>
<proteinExistence type="predicted"/>
<dbReference type="EMBL" id="CP119316">
    <property type="protein sequence ID" value="WEK45428.1"/>
    <property type="molecule type" value="Genomic_DNA"/>
</dbReference>
<keyword evidence="4 7" id="KW-0812">Transmembrane</keyword>
<evidence type="ECO:0000313" key="9">
    <source>
        <dbReference type="EMBL" id="WEK45428.1"/>
    </source>
</evidence>
<dbReference type="Gene3D" id="1.20.1250.20">
    <property type="entry name" value="MFS general substrate transporter like domains"/>
    <property type="match status" value="1"/>
</dbReference>
<feature type="transmembrane region" description="Helical" evidence="7">
    <location>
        <begin position="80"/>
        <end position="102"/>
    </location>
</feature>
<feature type="transmembrane region" description="Helical" evidence="7">
    <location>
        <begin position="312"/>
        <end position="334"/>
    </location>
</feature>
<feature type="transmembrane region" description="Helical" evidence="7">
    <location>
        <begin position="374"/>
        <end position="396"/>
    </location>
</feature>
<organism evidence="9 10">
    <name type="scientific">Candidatus Andeanibacterium colombiense</name>
    <dbReference type="NCBI Taxonomy" id="3121345"/>
    <lineage>
        <taxon>Bacteria</taxon>
        <taxon>Pseudomonadati</taxon>
        <taxon>Pseudomonadota</taxon>
        <taxon>Alphaproteobacteria</taxon>
        <taxon>Sphingomonadales</taxon>
        <taxon>Sphingomonadaceae</taxon>
        <taxon>Candidatus Andeanibacterium</taxon>
    </lineage>
</organism>
<dbReference type="Pfam" id="PF05977">
    <property type="entry name" value="MFS_3"/>
    <property type="match status" value="1"/>
</dbReference>
<dbReference type="PROSITE" id="PS50850">
    <property type="entry name" value="MFS"/>
    <property type="match status" value="1"/>
</dbReference>
<feature type="domain" description="Major facilitator superfamily (MFS) profile" evidence="8">
    <location>
        <begin position="15"/>
        <end position="400"/>
    </location>
</feature>
<dbReference type="PANTHER" id="PTHR23513:SF11">
    <property type="entry name" value="STAPHYLOFERRIN A TRANSPORTER"/>
    <property type="match status" value="1"/>
</dbReference>
<dbReference type="Proteomes" id="UP001218362">
    <property type="component" value="Chromosome"/>
</dbReference>
<comment type="subcellular location">
    <subcellularLocation>
        <location evidence="1">Cell membrane</location>
        <topology evidence="1">Multi-pass membrane protein</topology>
    </subcellularLocation>
</comment>